<dbReference type="EMBL" id="CAJNNW010036606">
    <property type="protein sequence ID" value="CAE8735944.1"/>
    <property type="molecule type" value="Genomic_DNA"/>
</dbReference>
<dbReference type="InterPro" id="IPR000182">
    <property type="entry name" value="GNAT_dom"/>
</dbReference>
<dbReference type="SUPFAM" id="SSF55729">
    <property type="entry name" value="Acyl-CoA N-acyltransferases (Nat)"/>
    <property type="match status" value="1"/>
</dbReference>
<keyword evidence="9" id="KW-1185">Reference proteome</keyword>
<keyword evidence="2" id="KW-0012">Acyltransferase</keyword>
<organism evidence="7 8">
    <name type="scientific">Polarella glacialis</name>
    <name type="common">Dinoflagellate</name>
    <dbReference type="NCBI Taxonomy" id="89957"/>
    <lineage>
        <taxon>Eukaryota</taxon>
        <taxon>Sar</taxon>
        <taxon>Alveolata</taxon>
        <taxon>Dinophyceae</taxon>
        <taxon>Suessiales</taxon>
        <taxon>Suessiaceae</taxon>
        <taxon>Polarella</taxon>
    </lineage>
</organism>
<dbReference type="EMBL" id="CAJNNV010009352">
    <property type="protein sequence ID" value="CAE8597295.1"/>
    <property type="molecule type" value="Genomic_DNA"/>
</dbReference>
<evidence type="ECO:0000313" key="5">
    <source>
        <dbReference type="EMBL" id="CAE8582949.1"/>
    </source>
</evidence>
<protein>
    <recommendedName>
        <fullName evidence="4">N-acetyltransferase domain-containing protein</fullName>
    </recommendedName>
</protein>
<dbReference type="Gene3D" id="3.40.630.30">
    <property type="match status" value="1"/>
</dbReference>
<dbReference type="SUPFAM" id="SSF46934">
    <property type="entry name" value="UBA-like"/>
    <property type="match status" value="1"/>
</dbReference>
<dbReference type="InterPro" id="IPR009060">
    <property type="entry name" value="UBA-like_sf"/>
</dbReference>
<dbReference type="Pfam" id="PF00583">
    <property type="entry name" value="Acetyltransf_1"/>
    <property type="match status" value="1"/>
</dbReference>
<feature type="domain" description="N-acetyltransferase" evidence="4">
    <location>
        <begin position="128"/>
        <end position="281"/>
    </location>
</feature>
<proteinExistence type="predicted"/>
<comment type="caution">
    <text evidence="7">The sequence shown here is derived from an EMBL/GenBank/DDBJ whole genome shotgun (WGS) entry which is preliminary data.</text>
</comment>
<evidence type="ECO:0000313" key="9">
    <source>
        <dbReference type="Proteomes" id="UP000654075"/>
    </source>
</evidence>
<evidence type="ECO:0000313" key="7">
    <source>
        <dbReference type="EMBL" id="CAE8735944.1"/>
    </source>
</evidence>
<evidence type="ECO:0000256" key="3">
    <source>
        <dbReference type="SAM" id="MobiDB-lite"/>
    </source>
</evidence>
<name>A0A813LYG6_POLGL</name>
<dbReference type="PROSITE" id="PS51186">
    <property type="entry name" value="GNAT"/>
    <property type="match status" value="1"/>
</dbReference>
<dbReference type="PANTHER" id="PTHR43420">
    <property type="entry name" value="ACETYLTRANSFERASE"/>
    <property type="match status" value="1"/>
</dbReference>
<dbReference type="AlphaFoldDB" id="A0A813LYG6"/>
<feature type="region of interest" description="Disordered" evidence="3">
    <location>
        <begin position="1"/>
        <end position="28"/>
    </location>
</feature>
<dbReference type="EMBL" id="CAJNNV010000543">
    <property type="protein sequence ID" value="CAE8582949.1"/>
    <property type="molecule type" value="Genomic_DNA"/>
</dbReference>
<dbReference type="OrthoDB" id="412051at2759"/>
<evidence type="ECO:0000313" key="6">
    <source>
        <dbReference type="EMBL" id="CAE8597295.1"/>
    </source>
</evidence>
<gene>
    <name evidence="6" type="ORF">PGLA1383_LOCUS15743</name>
    <name evidence="5" type="ORF">PGLA1383_LOCUS1938</name>
    <name evidence="7" type="ORF">PGLA2088_LOCUS48100</name>
</gene>
<keyword evidence="1" id="KW-0808">Transferase</keyword>
<reference evidence="7" key="1">
    <citation type="submission" date="2021-02" db="EMBL/GenBank/DDBJ databases">
        <authorList>
            <person name="Dougan E. K."/>
            <person name="Rhodes N."/>
            <person name="Thang M."/>
            <person name="Chan C."/>
        </authorList>
    </citation>
    <scope>NUCLEOTIDE SEQUENCE</scope>
</reference>
<sequence>MFSALGSVHSDCSDGDLDEDPSGYSHDHANLENPVLRVRVGSWIEAVSCVVMRESESLQSQQLQQLPAFTVVQVQAMFGRRMLVRVEGEGRKGQGWVSSVALDGTLLWEPSAVLPLPYASATEICEAILVRPFWSTDRAQVDAIEHQCFSKEERSLHWWLQMAKLPEENVAVFVGQCTSSGKILAYCGWALEGAFHASLLHVLSLAVDPAHRGQRIGEQLLRSVEQRGCASYPQAACMTLFVRADNLAAQRLYTRHGFIRVALIRSYYSDCDAWEMMRELGPMCNRWVDPDIATQLESKGFDAAKVEQALRWSQNELGYAIGLLTGDVPERG</sequence>
<dbReference type="InterPro" id="IPR016181">
    <property type="entry name" value="Acyl_CoA_acyltransferase"/>
</dbReference>
<evidence type="ECO:0000256" key="1">
    <source>
        <dbReference type="ARBA" id="ARBA00022679"/>
    </source>
</evidence>
<accession>A0A813LYG6</accession>
<dbReference type="CDD" id="cd04301">
    <property type="entry name" value="NAT_SF"/>
    <property type="match status" value="1"/>
</dbReference>
<evidence type="ECO:0000256" key="2">
    <source>
        <dbReference type="ARBA" id="ARBA00023315"/>
    </source>
</evidence>
<evidence type="ECO:0000259" key="4">
    <source>
        <dbReference type="PROSITE" id="PS51186"/>
    </source>
</evidence>
<dbReference type="Proteomes" id="UP000626109">
    <property type="component" value="Unassembled WGS sequence"/>
</dbReference>
<dbReference type="InterPro" id="IPR050680">
    <property type="entry name" value="YpeA/RimI_acetyltransf"/>
</dbReference>
<dbReference type="GO" id="GO:0016747">
    <property type="term" value="F:acyltransferase activity, transferring groups other than amino-acyl groups"/>
    <property type="evidence" value="ECO:0007669"/>
    <property type="project" value="InterPro"/>
</dbReference>
<evidence type="ECO:0000313" key="8">
    <source>
        <dbReference type="Proteomes" id="UP000626109"/>
    </source>
</evidence>
<dbReference type="Proteomes" id="UP000654075">
    <property type="component" value="Unassembled WGS sequence"/>
</dbReference>